<dbReference type="InterPro" id="IPR003961">
    <property type="entry name" value="FN3_dom"/>
</dbReference>
<dbReference type="Proteomes" id="UP000694569">
    <property type="component" value="Unplaced"/>
</dbReference>
<dbReference type="SUPFAM" id="SSF49265">
    <property type="entry name" value="Fibronectin type III"/>
    <property type="match status" value="1"/>
</dbReference>
<name>A0A8C5QNB3_9ANUR</name>
<evidence type="ECO:0000313" key="5">
    <source>
        <dbReference type="Proteomes" id="UP000694569"/>
    </source>
</evidence>
<dbReference type="OrthoDB" id="8824963at2759"/>
<keyword evidence="2" id="KW-0812">Transmembrane</keyword>
<protein>
    <recommendedName>
        <fullName evidence="3">Fibronectin type-III domain-containing protein</fullName>
    </recommendedName>
</protein>
<sequence>YITQSVASPSHENTTEILEMNNTDPSSRNLSSWTTVTSSSPKTTKITKGHQTTQDNILFITGWTGDYEEDYTKISPTVPPNVPLKPCPYDRCKHLEIPCKETQWIAQGRCLCPGVSGPSIRPNMPHLTQLIPGEKDINVSWCSPLSTVHGYRVLYGPSNGILERGPILNGSYRFYSIGGLLPNTLYLICIMAFNDVGESPVEENLELESAMSTPCRLIYTTSPKDIYIYVGVALAVLAGLVGLAVFGYWLHQKSRYSKETSLWEEMVLPNQLYKGDSVEQL</sequence>
<keyword evidence="2" id="KW-0472">Membrane</keyword>
<dbReference type="InterPro" id="IPR036116">
    <property type="entry name" value="FN3_sf"/>
</dbReference>
<feature type="compositionally biased region" description="Low complexity" evidence="1">
    <location>
        <begin position="31"/>
        <end position="46"/>
    </location>
</feature>
<feature type="region of interest" description="Disordered" evidence="1">
    <location>
        <begin position="1"/>
        <end position="49"/>
    </location>
</feature>
<evidence type="ECO:0000256" key="2">
    <source>
        <dbReference type="SAM" id="Phobius"/>
    </source>
</evidence>
<organism evidence="4 5">
    <name type="scientific">Leptobrachium leishanense</name>
    <name type="common">Leishan spiny toad</name>
    <dbReference type="NCBI Taxonomy" id="445787"/>
    <lineage>
        <taxon>Eukaryota</taxon>
        <taxon>Metazoa</taxon>
        <taxon>Chordata</taxon>
        <taxon>Craniata</taxon>
        <taxon>Vertebrata</taxon>
        <taxon>Euteleostomi</taxon>
        <taxon>Amphibia</taxon>
        <taxon>Batrachia</taxon>
        <taxon>Anura</taxon>
        <taxon>Pelobatoidea</taxon>
        <taxon>Megophryidae</taxon>
        <taxon>Leptobrachium</taxon>
    </lineage>
</organism>
<keyword evidence="2" id="KW-1133">Transmembrane helix</keyword>
<keyword evidence="5" id="KW-1185">Reference proteome</keyword>
<reference evidence="4" key="2">
    <citation type="submission" date="2025-09" db="UniProtKB">
        <authorList>
            <consortium name="Ensembl"/>
        </authorList>
    </citation>
    <scope>IDENTIFICATION</scope>
</reference>
<feature type="compositionally biased region" description="Polar residues" evidence="1">
    <location>
        <begin position="1"/>
        <end position="30"/>
    </location>
</feature>
<dbReference type="Pfam" id="PF00041">
    <property type="entry name" value="fn3"/>
    <property type="match status" value="1"/>
</dbReference>
<dbReference type="CDD" id="cd00063">
    <property type="entry name" value="FN3"/>
    <property type="match status" value="1"/>
</dbReference>
<dbReference type="PROSITE" id="PS50853">
    <property type="entry name" value="FN3"/>
    <property type="match status" value="1"/>
</dbReference>
<reference evidence="4" key="1">
    <citation type="submission" date="2025-08" db="UniProtKB">
        <authorList>
            <consortium name="Ensembl"/>
        </authorList>
    </citation>
    <scope>IDENTIFICATION</scope>
</reference>
<dbReference type="AlphaFoldDB" id="A0A8C5QNB3"/>
<evidence type="ECO:0000313" key="4">
    <source>
        <dbReference type="Ensembl" id="ENSLLEP00000040307.1"/>
    </source>
</evidence>
<proteinExistence type="predicted"/>
<evidence type="ECO:0000256" key="1">
    <source>
        <dbReference type="SAM" id="MobiDB-lite"/>
    </source>
</evidence>
<dbReference type="SMART" id="SM00060">
    <property type="entry name" value="FN3"/>
    <property type="match status" value="1"/>
</dbReference>
<accession>A0A8C5QNB3</accession>
<dbReference type="Gene3D" id="2.60.40.10">
    <property type="entry name" value="Immunoglobulins"/>
    <property type="match status" value="1"/>
</dbReference>
<evidence type="ECO:0000259" key="3">
    <source>
        <dbReference type="PROSITE" id="PS50853"/>
    </source>
</evidence>
<feature type="domain" description="Fibronectin type-III" evidence="3">
    <location>
        <begin position="121"/>
        <end position="212"/>
    </location>
</feature>
<dbReference type="GeneTree" id="ENSGT00940000162696"/>
<feature type="transmembrane region" description="Helical" evidence="2">
    <location>
        <begin position="226"/>
        <end position="250"/>
    </location>
</feature>
<dbReference type="Ensembl" id="ENSLLET00000041944.1">
    <property type="protein sequence ID" value="ENSLLEP00000040307.1"/>
    <property type="gene ID" value="ENSLLEG00000025654.1"/>
</dbReference>
<dbReference type="InterPro" id="IPR013783">
    <property type="entry name" value="Ig-like_fold"/>
</dbReference>